<keyword evidence="2" id="KW-1185">Reference proteome</keyword>
<organism evidence="1 2">
    <name type="scientific">Macrococcoides caseolyticum</name>
    <dbReference type="NCBI Taxonomy" id="69966"/>
    <lineage>
        <taxon>Bacteria</taxon>
        <taxon>Bacillati</taxon>
        <taxon>Bacillota</taxon>
        <taxon>Bacilli</taxon>
        <taxon>Bacillales</taxon>
        <taxon>Staphylococcaceae</taxon>
        <taxon>Macrococcoides</taxon>
    </lineage>
</organism>
<protein>
    <submittedName>
        <fullName evidence="1">Uncharacterized protein</fullName>
    </submittedName>
</protein>
<sequence length="162" mass="19064">MIEIASDDPLIERIAWIHEQIPKSYDSCYVTTELEVKLRTESIRLLMKYNHDRIIVVEKAQLSAFIWFHIGEETHVKSLYVHPDERGKGYAYRLKQYVERLSLSAGVNYIYGHVDPDNHAMRRLNHKLGYSADGKMMYKYIDMPISTLYIDERKLGVNQEII</sequence>
<dbReference type="Proteomes" id="UP000233606">
    <property type="component" value="Unassembled WGS sequence"/>
</dbReference>
<dbReference type="EMBL" id="PIWU01000004">
    <property type="protein sequence ID" value="PKE56959.1"/>
    <property type="molecule type" value="Genomic_DNA"/>
</dbReference>
<evidence type="ECO:0000313" key="2">
    <source>
        <dbReference type="Proteomes" id="UP000233606"/>
    </source>
</evidence>
<evidence type="ECO:0000313" key="1">
    <source>
        <dbReference type="EMBL" id="PKE56959.1"/>
    </source>
</evidence>
<name>A0ACC9MT85_9STAP</name>
<comment type="caution">
    <text evidence="1">The sequence shown here is derived from an EMBL/GenBank/DDBJ whole genome shotgun (WGS) entry which is preliminary data.</text>
</comment>
<reference evidence="1" key="1">
    <citation type="submission" date="2017-12" db="EMBL/GenBank/DDBJ databases">
        <title>Genomics of Macrococcus caseolyticus.</title>
        <authorList>
            <person name="MacFadyen A.C."/>
            <person name="Paterson G.K."/>
        </authorList>
    </citation>
    <scope>NUCLEOTIDE SEQUENCE</scope>
    <source>
        <strain evidence="1">5459_5_49</strain>
    </source>
</reference>
<proteinExistence type="predicted"/>
<gene>
    <name evidence="1" type="ORF">CW682_03675</name>
</gene>
<accession>A0ACC9MT85</accession>